<gene>
    <name evidence="2" type="ORF">GCM10009802_22210</name>
</gene>
<dbReference type="EMBL" id="BAAAPF010000049">
    <property type="protein sequence ID" value="GAA2119852.1"/>
    <property type="molecule type" value="Genomic_DNA"/>
</dbReference>
<proteinExistence type="predicted"/>
<organism evidence="2 3">
    <name type="scientific">Streptomyces synnematoformans</name>
    <dbReference type="NCBI Taxonomy" id="415721"/>
    <lineage>
        <taxon>Bacteria</taxon>
        <taxon>Bacillati</taxon>
        <taxon>Actinomycetota</taxon>
        <taxon>Actinomycetes</taxon>
        <taxon>Kitasatosporales</taxon>
        <taxon>Streptomycetaceae</taxon>
        <taxon>Streptomyces</taxon>
    </lineage>
</organism>
<evidence type="ECO:0000313" key="3">
    <source>
        <dbReference type="Proteomes" id="UP001500443"/>
    </source>
</evidence>
<comment type="caution">
    <text evidence="2">The sequence shown here is derived from an EMBL/GenBank/DDBJ whole genome shotgun (WGS) entry which is preliminary data.</text>
</comment>
<feature type="region of interest" description="Disordered" evidence="1">
    <location>
        <begin position="1"/>
        <end position="29"/>
    </location>
</feature>
<keyword evidence="3" id="KW-1185">Reference proteome</keyword>
<feature type="region of interest" description="Disordered" evidence="1">
    <location>
        <begin position="314"/>
        <end position="333"/>
    </location>
</feature>
<sequence length="333" mass="34450">MGLMLPHHLRVRRHPGGAGPRTGAGSTGRAARAATLHGVPDRTLEALGLATVPLLEPLAYPGPPAPGPALLAGDLLLPLRPVPGGVGRWRVAGDDGTDAGLDETLAALGQAPAAERFPVLALGSNAAPGQLRHKLTRLAPPAVVPLTPATVRGVGVGVSAHISGPGYVAAAPYADESAGARLWITWLDDAQLDAVDGTELPNYGRARLPAAKFPVRLPTGEPVPGAYVYFNARGVLAGPGHRPLPHTPDQPALLSRLLTASPRLRDLLGPTPRHWVARAGADAAAREAGTRIFREEGWLLPETGFAAYDAGARGATGPGLKGRRSWRWSRGAG</sequence>
<name>A0ABN2Y381_9ACTN</name>
<protein>
    <submittedName>
        <fullName evidence="2">Uncharacterized protein</fullName>
    </submittedName>
</protein>
<dbReference type="Proteomes" id="UP001500443">
    <property type="component" value="Unassembled WGS sequence"/>
</dbReference>
<evidence type="ECO:0000256" key="1">
    <source>
        <dbReference type="SAM" id="MobiDB-lite"/>
    </source>
</evidence>
<reference evidence="2 3" key="1">
    <citation type="journal article" date="2019" name="Int. J. Syst. Evol. Microbiol.">
        <title>The Global Catalogue of Microorganisms (GCM) 10K type strain sequencing project: providing services to taxonomists for standard genome sequencing and annotation.</title>
        <authorList>
            <consortium name="The Broad Institute Genomics Platform"/>
            <consortium name="The Broad Institute Genome Sequencing Center for Infectious Disease"/>
            <person name="Wu L."/>
            <person name="Ma J."/>
        </authorList>
    </citation>
    <scope>NUCLEOTIDE SEQUENCE [LARGE SCALE GENOMIC DNA]</scope>
    <source>
        <strain evidence="2 3">JCM 15481</strain>
    </source>
</reference>
<evidence type="ECO:0000313" key="2">
    <source>
        <dbReference type="EMBL" id="GAA2119852.1"/>
    </source>
</evidence>
<feature type="compositionally biased region" description="Gly residues" evidence="1">
    <location>
        <begin position="16"/>
        <end position="26"/>
    </location>
</feature>
<accession>A0ABN2Y381</accession>